<dbReference type="InterPro" id="IPR019787">
    <property type="entry name" value="Znf_PHD-finger"/>
</dbReference>
<accession>A0A1L7XPH2</accession>
<proteinExistence type="predicted"/>
<feature type="compositionally biased region" description="Polar residues" evidence="5">
    <location>
        <begin position="457"/>
        <end position="469"/>
    </location>
</feature>
<feature type="compositionally biased region" description="Polar residues" evidence="5">
    <location>
        <begin position="421"/>
        <end position="435"/>
    </location>
</feature>
<evidence type="ECO:0000256" key="1">
    <source>
        <dbReference type="ARBA" id="ARBA00022723"/>
    </source>
</evidence>
<evidence type="ECO:0000256" key="3">
    <source>
        <dbReference type="ARBA" id="ARBA00022833"/>
    </source>
</evidence>
<feature type="compositionally biased region" description="Polar residues" evidence="5">
    <location>
        <begin position="108"/>
        <end position="131"/>
    </location>
</feature>
<dbReference type="InterPro" id="IPR001965">
    <property type="entry name" value="Znf_PHD"/>
</dbReference>
<dbReference type="OrthoDB" id="5876363at2759"/>
<evidence type="ECO:0000256" key="5">
    <source>
        <dbReference type="SAM" id="MobiDB-lite"/>
    </source>
</evidence>
<feature type="region of interest" description="Disordered" evidence="5">
    <location>
        <begin position="553"/>
        <end position="817"/>
    </location>
</feature>
<feature type="region of interest" description="Disordered" evidence="5">
    <location>
        <begin position="149"/>
        <end position="168"/>
    </location>
</feature>
<evidence type="ECO:0000313" key="7">
    <source>
        <dbReference type="EMBL" id="CZR66929.1"/>
    </source>
</evidence>
<dbReference type="GO" id="GO:0008270">
    <property type="term" value="F:zinc ion binding"/>
    <property type="evidence" value="ECO:0007669"/>
    <property type="project" value="UniProtKB-KW"/>
</dbReference>
<dbReference type="PROSITE" id="PS50016">
    <property type="entry name" value="ZF_PHD_2"/>
    <property type="match status" value="1"/>
</dbReference>
<organism evidence="7 8">
    <name type="scientific">Phialocephala subalpina</name>
    <dbReference type="NCBI Taxonomy" id="576137"/>
    <lineage>
        <taxon>Eukaryota</taxon>
        <taxon>Fungi</taxon>
        <taxon>Dikarya</taxon>
        <taxon>Ascomycota</taxon>
        <taxon>Pezizomycotina</taxon>
        <taxon>Leotiomycetes</taxon>
        <taxon>Helotiales</taxon>
        <taxon>Mollisiaceae</taxon>
        <taxon>Phialocephala</taxon>
        <taxon>Phialocephala fortinii species complex</taxon>
    </lineage>
</organism>
<dbReference type="Pfam" id="PF00628">
    <property type="entry name" value="PHD"/>
    <property type="match status" value="1"/>
</dbReference>
<evidence type="ECO:0000259" key="6">
    <source>
        <dbReference type="PROSITE" id="PS50016"/>
    </source>
</evidence>
<dbReference type="Gene3D" id="3.30.40.10">
    <property type="entry name" value="Zinc/RING finger domain, C3HC4 (zinc finger)"/>
    <property type="match status" value="2"/>
</dbReference>
<keyword evidence="1" id="KW-0479">Metal-binding</keyword>
<feature type="compositionally biased region" description="Low complexity" evidence="5">
    <location>
        <begin position="587"/>
        <end position="613"/>
    </location>
</feature>
<feature type="domain" description="PHD-type" evidence="6">
    <location>
        <begin position="823"/>
        <end position="871"/>
    </location>
</feature>
<feature type="region of interest" description="Disordered" evidence="5">
    <location>
        <begin position="347"/>
        <end position="376"/>
    </location>
</feature>
<dbReference type="PANTHER" id="PTHR47636">
    <property type="entry name" value="TRANSCRIPTIONAL REGULATORY PROTEIN RCO1"/>
    <property type="match status" value="1"/>
</dbReference>
<dbReference type="CDD" id="cd15535">
    <property type="entry name" value="PHD1_Rco1"/>
    <property type="match status" value="1"/>
</dbReference>
<protein>
    <recommendedName>
        <fullName evidence="6">PHD-type domain-containing protein</fullName>
    </recommendedName>
</protein>
<keyword evidence="3" id="KW-0862">Zinc</keyword>
<feature type="region of interest" description="Disordered" evidence="5">
    <location>
        <begin position="919"/>
        <end position="941"/>
    </location>
</feature>
<feature type="compositionally biased region" description="Pro residues" evidence="5">
    <location>
        <begin position="363"/>
        <end position="375"/>
    </location>
</feature>
<name>A0A1L7XPH2_9HELO</name>
<evidence type="ECO:0000256" key="4">
    <source>
        <dbReference type="PROSITE-ProRule" id="PRU00146"/>
    </source>
</evidence>
<dbReference type="SMART" id="SM00249">
    <property type="entry name" value="PHD"/>
    <property type="match status" value="2"/>
</dbReference>
<dbReference type="Proteomes" id="UP000184330">
    <property type="component" value="Unassembled WGS sequence"/>
</dbReference>
<feature type="region of interest" description="Disordered" evidence="5">
    <location>
        <begin position="1"/>
        <end position="60"/>
    </location>
</feature>
<feature type="compositionally biased region" description="Basic and acidic residues" evidence="5">
    <location>
        <begin position="33"/>
        <end position="48"/>
    </location>
</feature>
<dbReference type="InterPro" id="IPR019786">
    <property type="entry name" value="Zinc_finger_PHD-type_CS"/>
</dbReference>
<sequence length="1253" mass="134453">MNTPREGRGTRSRNSSPYVGAPSNAANSSRNSNSERPERPRTLLDKWIEPPLPAPRPSFADAGIERHGVVQNMAPLGTRPTAKQMKAVTARLESEVFGKGSVRRAAASTVTTPGESTITPEPTAPPTNLQEEAQRETPEVQTAIKAQEEVASPIQSVSRSSVPPSLPPTQANGQGVFALSQSPASTAPMAPMASMHTPLSNHTSQAAGSYFASSTPNMTPTHTFIPAQTPFYAPPNQPHQSPYPVQTPTPSSLTPLVVPPLPMDEDGKPSINLELTDKIVEAAVQEALDRFKWPTAYALRTLYDDHRKNIRIVRLIEAVYNGRASDRDYQEFNIIMRKKKREGKANRTGEYYFNGDGSDLAPAPTPAPAPAPAPVPHISNLIQAVQPPARPYQTPYSTLPARPSTANSAATDPQPARASSLARSSVPASPLNQPDQHVDKRLKSNNVLPSMELNGNAGANRTKMSQSPAPNGMIKTTPKKVRSNSDSSSSSLSSVDEQLLEETVISPPRPPSSRLGPGSIAARLGLLGGNAAQQRSFVSPYASANNFAALASAAEPGRNQPQPISSQANASPKPLSSTATASSLDIPSSTQNPSATNNNTTTNDDNLSPTPNNMAPAALLSQDSISSSNSPPPVVPAKFRKNKNHLNGPVSTVVQHPEVPSKKRNAREISNSQSREESFVRGSFQGAPAVQAPDSSDDADSISAQPPTKKSKQQKLKLNVRKSKTYQTRNAGNSVEEEPDSSPTALGFRPDLAPGSVNTSRAGTPQQFARPTRKGKPTGSGLRLKSSPVKKKGGTNAGLPKESGPRSPTGNGAVGNQEELENNDFCSGCGGNGDLVCCDGCIRSFHFKCVDPPLADGALPDEWFCNKCQVKFDDDRGWSFQRVKVFDQLQFWLAETNPHSFSLPKDVREYFTDVKTGPEGEYEVEQAAPPPKGKKSKNDDETNIDYFRKKDSKGNTVLCYHCNGSAQAPDRMIIPCSFCGLNWHLDCLPNPLAKEPNPLRQWRCPAHVDDLLATLPQFLGPAHRFRTIKGAPVEIPAIARGFKNSGHIQIVNDEIESEEEPGFFEAREFGKIYKLPEKGIVLDFISKVKQQGGGYVPSKFSARVERKSVLNNTAKAWKKTTDALNNKWNKSDLYEKQAALNLAAIATSTPEIASAGSIDNLVDTLISEASPAAISLIGRGDASELAGTGKLSKEGKAAMMAIKAAIDSRLEADLSEEVASVPTTSDPITTEPDDADTRMSTPDDAPQVPEIEL</sequence>
<dbReference type="PANTHER" id="PTHR47636:SF1">
    <property type="entry name" value="TRANSCRIPTIONAL REGULATORY PROTEIN RCO1"/>
    <property type="match status" value="1"/>
</dbReference>
<evidence type="ECO:0000256" key="2">
    <source>
        <dbReference type="ARBA" id="ARBA00022771"/>
    </source>
</evidence>
<dbReference type="PROSITE" id="PS01359">
    <property type="entry name" value="ZF_PHD_1"/>
    <property type="match status" value="1"/>
</dbReference>
<feature type="compositionally biased region" description="Polar residues" evidence="5">
    <location>
        <begin position="756"/>
        <end position="769"/>
    </location>
</feature>
<dbReference type="CDD" id="cd15534">
    <property type="entry name" value="PHD2_PHF12_Rco1"/>
    <property type="match status" value="1"/>
</dbReference>
<keyword evidence="8" id="KW-1185">Reference proteome</keyword>
<dbReference type="InterPro" id="IPR011011">
    <property type="entry name" value="Znf_FYVE_PHD"/>
</dbReference>
<feature type="region of interest" description="Disordered" evidence="5">
    <location>
        <begin position="103"/>
        <end position="136"/>
    </location>
</feature>
<feature type="compositionally biased region" description="Low complexity" evidence="5">
    <location>
        <begin position="484"/>
        <end position="494"/>
    </location>
</feature>
<dbReference type="InterPro" id="IPR052819">
    <property type="entry name" value="Chromatin_regulatory_protein"/>
</dbReference>
<dbReference type="GO" id="GO:0006357">
    <property type="term" value="P:regulation of transcription by RNA polymerase II"/>
    <property type="evidence" value="ECO:0007669"/>
    <property type="project" value="TreeGrafter"/>
</dbReference>
<dbReference type="AlphaFoldDB" id="A0A1L7XPH2"/>
<reference evidence="7 8" key="1">
    <citation type="submission" date="2016-03" db="EMBL/GenBank/DDBJ databases">
        <authorList>
            <person name="Ploux O."/>
        </authorList>
    </citation>
    <scope>NUCLEOTIDE SEQUENCE [LARGE SCALE GENOMIC DNA]</scope>
    <source>
        <strain evidence="7 8">UAMH 11012</strain>
    </source>
</reference>
<dbReference type="GO" id="GO:0032221">
    <property type="term" value="C:Rpd3S complex"/>
    <property type="evidence" value="ECO:0007669"/>
    <property type="project" value="TreeGrafter"/>
</dbReference>
<gene>
    <name evidence="7" type="ORF">PAC_16830</name>
</gene>
<dbReference type="EMBL" id="FJOG01000040">
    <property type="protein sequence ID" value="CZR66929.1"/>
    <property type="molecule type" value="Genomic_DNA"/>
</dbReference>
<feature type="compositionally biased region" description="Basic residues" evidence="5">
    <location>
        <begin position="709"/>
        <end position="724"/>
    </location>
</feature>
<keyword evidence="2 4" id="KW-0863">Zinc-finger</keyword>
<dbReference type="SUPFAM" id="SSF57903">
    <property type="entry name" value="FYVE/PHD zinc finger"/>
    <property type="match status" value="2"/>
</dbReference>
<feature type="compositionally biased region" description="Low complexity" evidence="5">
    <location>
        <begin position="150"/>
        <end position="163"/>
    </location>
</feature>
<feature type="region of interest" description="Disordered" evidence="5">
    <location>
        <begin position="389"/>
        <end position="517"/>
    </location>
</feature>
<dbReference type="InterPro" id="IPR013083">
    <property type="entry name" value="Znf_RING/FYVE/PHD"/>
</dbReference>
<feature type="compositionally biased region" description="Low complexity" evidence="5">
    <location>
        <begin position="21"/>
        <end position="32"/>
    </location>
</feature>
<evidence type="ECO:0000313" key="8">
    <source>
        <dbReference type="Proteomes" id="UP000184330"/>
    </source>
</evidence>
<feature type="region of interest" description="Disordered" evidence="5">
    <location>
        <begin position="1215"/>
        <end position="1253"/>
    </location>
</feature>
<feature type="compositionally biased region" description="Polar residues" evidence="5">
    <location>
        <begin position="559"/>
        <end position="586"/>
    </location>
</feature>
<dbReference type="STRING" id="576137.A0A1L7XPH2"/>